<dbReference type="InterPro" id="IPR017871">
    <property type="entry name" value="ABC_transporter-like_CS"/>
</dbReference>
<reference evidence="10 11" key="1">
    <citation type="submission" date="2013-08" db="EMBL/GenBank/DDBJ databases">
        <title>The genome sequence of Knoellia sinensis.</title>
        <authorList>
            <person name="Zhu W."/>
            <person name="Wang G."/>
        </authorList>
    </citation>
    <scope>NUCLEOTIDE SEQUENCE [LARGE SCALE GENOMIC DNA]</scope>
    <source>
        <strain evidence="10 11">KCTC 19936</strain>
    </source>
</reference>
<evidence type="ECO:0000259" key="9">
    <source>
        <dbReference type="PROSITE" id="PS50893"/>
    </source>
</evidence>
<evidence type="ECO:0000256" key="1">
    <source>
        <dbReference type="ARBA" id="ARBA00004202"/>
    </source>
</evidence>
<keyword evidence="7" id="KW-0472">Membrane</keyword>
<dbReference type="InterPro" id="IPR003593">
    <property type="entry name" value="AAA+_ATPase"/>
</dbReference>
<dbReference type="Proteomes" id="UP000030002">
    <property type="component" value="Unassembled WGS sequence"/>
</dbReference>
<evidence type="ECO:0000256" key="4">
    <source>
        <dbReference type="ARBA" id="ARBA00022741"/>
    </source>
</evidence>
<evidence type="ECO:0000313" key="10">
    <source>
        <dbReference type="EMBL" id="KGN34199.1"/>
    </source>
</evidence>
<dbReference type="SMART" id="SM00382">
    <property type="entry name" value="AAA"/>
    <property type="match status" value="1"/>
</dbReference>
<dbReference type="PANTHER" id="PTHR42711:SF17">
    <property type="entry name" value="ABC TRANSPORTER ATP-BINDING PROTEIN"/>
    <property type="match status" value="1"/>
</dbReference>
<organism evidence="10 11">
    <name type="scientific">Knoellia sinensis KCTC 19936</name>
    <dbReference type="NCBI Taxonomy" id="1385520"/>
    <lineage>
        <taxon>Bacteria</taxon>
        <taxon>Bacillati</taxon>
        <taxon>Actinomycetota</taxon>
        <taxon>Actinomycetes</taxon>
        <taxon>Micrococcales</taxon>
        <taxon>Intrasporangiaceae</taxon>
        <taxon>Knoellia</taxon>
    </lineage>
</organism>
<protein>
    <submittedName>
        <fullName evidence="10">ABC transporter</fullName>
    </submittedName>
</protein>
<dbReference type="InterPro" id="IPR003439">
    <property type="entry name" value="ABC_transporter-like_ATP-bd"/>
</dbReference>
<evidence type="ECO:0000256" key="3">
    <source>
        <dbReference type="ARBA" id="ARBA00022475"/>
    </source>
</evidence>
<keyword evidence="3" id="KW-1003">Cell membrane</keyword>
<dbReference type="PROSITE" id="PS00211">
    <property type="entry name" value="ABC_TRANSPORTER_1"/>
    <property type="match status" value="1"/>
</dbReference>
<dbReference type="PANTHER" id="PTHR42711">
    <property type="entry name" value="ABC TRANSPORTER ATP-BINDING PROTEIN"/>
    <property type="match status" value="1"/>
</dbReference>
<dbReference type="GO" id="GO:0005886">
    <property type="term" value="C:plasma membrane"/>
    <property type="evidence" value="ECO:0007669"/>
    <property type="project" value="UniProtKB-SubCell"/>
</dbReference>
<sequence>MTAISIRGLVKEYGTKRAVDGLDLDIGTGEVFALLGPNGAGKTTTVEILEGFRTRDSGEVSVLGEDPEKANRVWRNRIGIVLQSSAGLDLLTPREIIASTARTYATPRAVDDVIAAVGLEEKADERIAGLSGGQRRRLDVGLGIVGRPELLFLDEPTTGFDPQARRDFWELIRSLAAEGTTILLTTHYLDEAEQLADRVGVIAGGQLLALDTPANLGGRASEEATVSWAEGGQRQTLRTATPTLEVRRLAERFSGEVPELVVSRPTLEDTYLSLIAPHVIDEGAAHTNASQEVMA</sequence>
<dbReference type="CDD" id="cd03230">
    <property type="entry name" value="ABC_DR_subfamily_A"/>
    <property type="match status" value="1"/>
</dbReference>
<gene>
    <name evidence="10" type="ORF">N802_12535</name>
</gene>
<dbReference type="FunFam" id="3.40.50.300:FF:000589">
    <property type="entry name" value="ABC transporter, ATP-binding subunit"/>
    <property type="match status" value="1"/>
</dbReference>
<name>A0A0A0JBK9_9MICO</name>
<evidence type="ECO:0000256" key="6">
    <source>
        <dbReference type="ARBA" id="ARBA00022967"/>
    </source>
</evidence>
<keyword evidence="2" id="KW-0813">Transport</keyword>
<evidence type="ECO:0000313" key="11">
    <source>
        <dbReference type="Proteomes" id="UP000030002"/>
    </source>
</evidence>
<dbReference type="OrthoDB" id="9804819at2"/>
<dbReference type="GO" id="GO:0016887">
    <property type="term" value="F:ATP hydrolysis activity"/>
    <property type="evidence" value="ECO:0007669"/>
    <property type="project" value="InterPro"/>
</dbReference>
<feature type="domain" description="ABC transporter" evidence="9">
    <location>
        <begin position="4"/>
        <end position="229"/>
    </location>
</feature>
<proteinExistence type="predicted"/>
<evidence type="ECO:0000256" key="2">
    <source>
        <dbReference type="ARBA" id="ARBA00022448"/>
    </source>
</evidence>
<dbReference type="GO" id="GO:0005524">
    <property type="term" value="F:ATP binding"/>
    <property type="evidence" value="ECO:0007669"/>
    <property type="project" value="UniProtKB-KW"/>
</dbReference>
<dbReference type="AlphaFoldDB" id="A0A0A0JBK9"/>
<keyword evidence="4" id="KW-0547">Nucleotide-binding</keyword>
<dbReference type="Pfam" id="PF00005">
    <property type="entry name" value="ABC_tran"/>
    <property type="match status" value="1"/>
</dbReference>
<dbReference type="RefSeq" id="WP_035912298.1">
    <property type="nucleotide sequence ID" value="NZ_AVPJ01000002.1"/>
</dbReference>
<keyword evidence="8" id="KW-0046">Antibiotic resistance</keyword>
<dbReference type="Gene3D" id="3.40.50.300">
    <property type="entry name" value="P-loop containing nucleotide triphosphate hydrolases"/>
    <property type="match status" value="1"/>
</dbReference>
<dbReference type="EMBL" id="AVPJ01000002">
    <property type="protein sequence ID" value="KGN34199.1"/>
    <property type="molecule type" value="Genomic_DNA"/>
</dbReference>
<evidence type="ECO:0000256" key="8">
    <source>
        <dbReference type="ARBA" id="ARBA00023251"/>
    </source>
</evidence>
<dbReference type="SUPFAM" id="SSF52540">
    <property type="entry name" value="P-loop containing nucleoside triphosphate hydrolases"/>
    <property type="match status" value="1"/>
</dbReference>
<dbReference type="InterPro" id="IPR027417">
    <property type="entry name" value="P-loop_NTPase"/>
</dbReference>
<evidence type="ECO:0000256" key="5">
    <source>
        <dbReference type="ARBA" id="ARBA00022840"/>
    </source>
</evidence>
<evidence type="ECO:0000256" key="7">
    <source>
        <dbReference type="ARBA" id="ARBA00023136"/>
    </source>
</evidence>
<dbReference type="PROSITE" id="PS50893">
    <property type="entry name" value="ABC_TRANSPORTER_2"/>
    <property type="match status" value="1"/>
</dbReference>
<dbReference type="STRING" id="1385520.N802_12535"/>
<comment type="subcellular location">
    <subcellularLocation>
        <location evidence="1">Cell membrane</location>
        <topology evidence="1">Peripheral membrane protein</topology>
    </subcellularLocation>
</comment>
<keyword evidence="5" id="KW-0067">ATP-binding</keyword>
<accession>A0A0A0JBK9</accession>
<comment type="caution">
    <text evidence="10">The sequence shown here is derived from an EMBL/GenBank/DDBJ whole genome shotgun (WGS) entry which is preliminary data.</text>
</comment>
<dbReference type="InterPro" id="IPR050763">
    <property type="entry name" value="ABC_transporter_ATP-binding"/>
</dbReference>
<keyword evidence="11" id="KW-1185">Reference proteome</keyword>
<dbReference type="eggNOG" id="COG1131">
    <property type="taxonomic scope" value="Bacteria"/>
</dbReference>
<dbReference type="GO" id="GO:0046677">
    <property type="term" value="P:response to antibiotic"/>
    <property type="evidence" value="ECO:0007669"/>
    <property type="project" value="UniProtKB-KW"/>
</dbReference>
<keyword evidence="6" id="KW-1278">Translocase</keyword>